<proteinExistence type="predicted"/>
<dbReference type="Pfam" id="PF11299">
    <property type="entry name" value="DUF3100"/>
    <property type="match status" value="1"/>
</dbReference>
<evidence type="ECO:0000313" key="3">
    <source>
        <dbReference type="Proteomes" id="UP000248557"/>
    </source>
</evidence>
<keyword evidence="1" id="KW-0812">Transmembrane</keyword>
<feature type="transmembrane region" description="Helical" evidence="1">
    <location>
        <begin position="20"/>
        <end position="39"/>
    </location>
</feature>
<feature type="transmembrane region" description="Helical" evidence="1">
    <location>
        <begin position="45"/>
        <end position="64"/>
    </location>
</feature>
<organism evidence="2 3">
    <name type="scientific">Methanosphaera stadtmanae</name>
    <dbReference type="NCBI Taxonomy" id="2317"/>
    <lineage>
        <taxon>Archaea</taxon>
        <taxon>Methanobacteriati</taxon>
        <taxon>Methanobacteriota</taxon>
        <taxon>Methanomada group</taxon>
        <taxon>Methanobacteria</taxon>
        <taxon>Methanobacteriales</taxon>
        <taxon>Methanobacteriaceae</taxon>
        <taxon>Methanosphaera</taxon>
    </lineage>
</organism>
<dbReference type="AlphaFoldDB" id="A0A328Q4N3"/>
<reference evidence="2 3" key="1">
    <citation type="submission" date="2017-05" db="EMBL/GenBank/DDBJ databases">
        <title>Host range expansion of the Methanosphaera genus to humans and monogastric animals involves recent and extensive reduction in genome content.</title>
        <authorList>
            <person name="Hoedt E.C."/>
            <person name="Volmer J.G."/>
            <person name="Parks D.H."/>
            <person name="Rosewarne C.P."/>
            <person name="Denman S.E."/>
            <person name="Mcsweeney C.S."/>
            <person name="O Cuiv P."/>
            <person name="Hugenholtz P."/>
            <person name="Tyson G.W."/>
            <person name="Morrison M."/>
        </authorList>
    </citation>
    <scope>NUCLEOTIDE SEQUENCE [LARGE SCALE GENOMIC DNA]</scope>
    <source>
        <strain evidence="2 3">PA5</strain>
    </source>
</reference>
<dbReference type="Proteomes" id="UP000248557">
    <property type="component" value="Unassembled WGS sequence"/>
</dbReference>
<feature type="transmembrane region" description="Helical" evidence="1">
    <location>
        <begin position="115"/>
        <end position="133"/>
    </location>
</feature>
<dbReference type="EMBL" id="NGJK01000032">
    <property type="protein sequence ID" value="RAP03215.1"/>
    <property type="molecule type" value="Genomic_DNA"/>
</dbReference>
<evidence type="ECO:0000256" key="1">
    <source>
        <dbReference type="SAM" id="Phobius"/>
    </source>
</evidence>
<feature type="transmembrane region" description="Helical" evidence="1">
    <location>
        <begin position="169"/>
        <end position="192"/>
    </location>
</feature>
<keyword evidence="1" id="KW-1133">Transmembrane helix</keyword>
<dbReference type="RefSeq" id="WP_112149455.1">
    <property type="nucleotide sequence ID" value="NZ_CAUHHK010000003.1"/>
</dbReference>
<sequence length="274" mass="30018">MFNKKIIESSRELLDYKLHITVLICVLISQAIGTVTITITSGFKIIILPLIFSLILVTILYLEKHVTWITKKQSKTCGKIMLIIIGPLIAKLAITSGQNIDLLVKTGIAIFLEELGDIGSIFIALPVALLLGFKRESIGMTSSICREPQMAVIIDKYGLSSDEVKGFMIVYLIGIILGTIFISIIASFSYLIPLHPYAYALACGVGSTSMNVAAVSSLITLHPDLSNQLLAFSGISNLISLILGVYVYILVSLPLTEKLYAYIEPIVSKYIFKR</sequence>
<comment type="caution">
    <text evidence="2">The sequence shown here is derived from an EMBL/GenBank/DDBJ whole genome shotgun (WGS) entry which is preliminary data.</text>
</comment>
<feature type="transmembrane region" description="Helical" evidence="1">
    <location>
        <begin position="76"/>
        <end position="95"/>
    </location>
</feature>
<dbReference type="InterPro" id="IPR021450">
    <property type="entry name" value="DUF3100"/>
</dbReference>
<protein>
    <recommendedName>
        <fullName evidence="4">DUF3100 domain-containing protein</fullName>
    </recommendedName>
</protein>
<evidence type="ECO:0000313" key="2">
    <source>
        <dbReference type="EMBL" id="RAP03215.1"/>
    </source>
</evidence>
<evidence type="ECO:0008006" key="4">
    <source>
        <dbReference type="Google" id="ProtNLM"/>
    </source>
</evidence>
<feature type="transmembrane region" description="Helical" evidence="1">
    <location>
        <begin position="229"/>
        <end position="251"/>
    </location>
</feature>
<accession>A0A328Q4N3</accession>
<name>A0A328Q4N3_9EURY</name>
<keyword evidence="1" id="KW-0472">Membrane</keyword>
<feature type="transmembrane region" description="Helical" evidence="1">
    <location>
        <begin position="198"/>
        <end position="222"/>
    </location>
</feature>
<gene>
    <name evidence="2" type="ORF">CA615_03305</name>
</gene>